<evidence type="ECO:0000313" key="1">
    <source>
        <dbReference type="EMBL" id="MDT0418795.1"/>
    </source>
</evidence>
<sequence length="44" mass="4469">MDSGSYGWRLTVVGDGAALTVVDAGYADEPLRLSVQVGPGEDSG</sequence>
<dbReference type="EMBL" id="JAVRER010000054">
    <property type="protein sequence ID" value="MDT0418795.1"/>
    <property type="molecule type" value="Genomic_DNA"/>
</dbReference>
<dbReference type="RefSeq" id="WP_257790861.1">
    <property type="nucleotide sequence ID" value="NZ_JAVRER010000054.1"/>
</dbReference>
<name>A0ABD5EBH0_9ACTN</name>
<organism evidence="1 2">
    <name type="scientific">Streptomyces evansiae</name>
    <dbReference type="NCBI Taxonomy" id="3075535"/>
    <lineage>
        <taxon>Bacteria</taxon>
        <taxon>Bacillati</taxon>
        <taxon>Actinomycetota</taxon>
        <taxon>Actinomycetes</taxon>
        <taxon>Kitasatosporales</taxon>
        <taxon>Streptomycetaceae</taxon>
        <taxon>Streptomyces</taxon>
    </lineage>
</organism>
<gene>
    <name evidence="1" type="ORF">RM574_25265</name>
</gene>
<reference evidence="2" key="1">
    <citation type="submission" date="2023-07" db="EMBL/GenBank/DDBJ databases">
        <title>30 novel species of actinomycetes from the DSMZ collection.</title>
        <authorList>
            <person name="Nouioui I."/>
        </authorList>
    </citation>
    <scope>NUCLEOTIDE SEQUENCE [LARGE SCALE GENOMIC DNA]</scope>
    <source>
        <strain evidence="2">DSM 41982</strain>
    </source>
</reference>
<comment type="caution">
    <text evidence="1">The sequence shown here is derived from an EMBL/GenBank/DDBJ whole genome shotgun (WGS) entry which is preliminary data.</text>
</comment>
<accession>A0ABD5EBH0</accession>
<dbReference type="AlphaFoldDB" id="A0ABD5EBH0"/>
<dbReference type="Proteomes" id="UP001183607">
    <property type="component" value="Unassembled WGS sequence"/>
</dbReference>
<proteinExistence type="predicted"/>
<evidence type="ECO:0000313" key="2">
    <source>
        <dbReference type="Proteomes" id="UP001183607"/>
    </source>
</evidence>
<protein>
    <submittedName>
        <fullName evidence="1">Uncharacterized protein</fullName>
    </submittedName>
</protein>